<dbReference type="PANTHER" id="PTHR34547:SF1">
    <property type="entry name" value="YACP-LIKE NYN DOMAIN PROTEIN"/>
    <property type="match status" value="1"/>
</dbReference>
<sequence length="164" mass="19024">MDGYNVIHGSEDLQRLSEIQLEEARVKLIDDLNGYSGFKGWETILVFDAYQQQSLEKKEEIHGRIKVVFTEKNKTADAYIEKLVYSLPNAYTIRVVTSDYTLQRMVLASGAERVPSRELIEDMARTLKKFHDEKKKSLEKQGVTLSEFMDADTLEKLKEMRIKE</sequence>
<dbReference type="EMBL" id="WJBD01000030">
    <property type="protein sequence ID" value="MBC3889910.1"/>
    <property type="molecule type" value="Genomic_DNA"/>
</dbReference>
<keyword evidence="2" id="KW-1185">Reference proteome</keyword>
<dbReference type="PANTHER" id="PTHR34547">
    <property type="entry name" value="YACP-LIKE NYN DOMAIN PROTEIN"/>
    <property type="match status" value="1"/>
</dbReference>
<dbReference type="InterPro" id="IPR010298">
    <property type="entry name" value="YacP-like"/>
</dbReference>
<evidence type="ECO:0000313" key="1">
    <source>
        <dbReference type="EMBL" id="MBC3889910.1"/>
    </source>
</evidence>
<evidence type="ECO:0000313" key="2">
    <source>
        <dbReference type="Proteomes" id="UP000616595"/>
    </source>
</evidence>
<gene>
    <name evidence="1" type="ORF">GH810_16525</name>
</gene>
<accession>A0A923KXR7</accession>
<dbReference type="Pfam" id="PF05991">
    <property type="entry name" value="NYN_YacP"/>
    <property type="match status" value="1"/>
</dbReference>
<protein>
    <submittedName>
        <fullName evidence="1">NYN domain-containing protein</fullName>
    </submittedName>
</protein>
<dbReference type="OrthoDB" id="9792160at2"/>
<dbReference type="CDD" id="cd10912">
    <property type="entry name" value="PIN_YacP-like"/>
    <property type="match status" value="1"/>
</dbReference>
<organism evidence="1 2">
    <name type="scientific">Acetobacterium paludosum</name>
    <dbReference type="NCBI Taxonomy" id="52693"/>
    <lineage>
        <taxon>Bacteria</taxon>
        <taxon>Bacillati</taxon>
        <taxon>Bacillota</taxon>
        <taxon>Clostridia</taxon>
        <taxon>Eubacteriales</taxon>
        <taxon>Eubacteriaceae</taxon>
        <taxon>Acetobacterium</taxon>
    </lineage>
</organism>
<dbReference type="AlphaFoldDB" id="A0A923KXR7"/>
<reference evidence="1" key="2">
    <citation type="submission" date="2020-10" db="EMBL/GenBank/DDBJ databases">
        <title>Comparative genomics of the Acetobacterium genus.</title>
        <authorList>
            <person name="Marshall C."/>
            <person name="May H."/>
            <person name="Norman S."/>
        </authorList>
    </citation>
    <scope>NUCLEOTIDE SEQUENCE</scope>
    <source>
        <strain evidence="1">DER-2019</strain>
    </source>
</reference>
<name>A0A923KXR7_9FIRM</name>
<reference evidence="1" key="1">
    <citation type="submission" date="2019-10" db="EMBL/GenBank/DDBJ databases">
        <authorList>
            <person name="Ross D.E."/>
            <person name="Gulliver D."/>
        </authorList>
    </citation>
    <scope>NUCLEOTIDE SEQUENCE</scope>
    <source>
        <strain evidence="1">DER-2019</strain>
    </source>
</reference>
<proteinExistence type="predicted"/>
<comment type="caution">
    <text evidence="1">The sequence shown here is derived from an EMBL/GenBank/DDBJ whole genome shotgun (WGS) entry which is preliminary data.</text>
</comment>
<dbReference type="Proteomes" id="UP000616595">
    <property type="component" value="Unassembled WGS sequence"/>
</dbReference>